<evidence type="ECO:0000313" key="1">
    <source>
        <dbReference type="EMBL" id="ABC32164.1"/>
    </source>
</evidence>
<dbReference type="Proteomes" id="UP000000238">
    <property type="component" value="Chromosome"/>
</dbReference>
<reference evidence="1 2" key="1">
    <citation type="journal article" date="2005" name="Nucleic Acids Res.">
        <title>Genomic blueprint of Hahella chejuensis, a marine microbe producing an algicidal agent.</title>
        <authorList>
            <person name="Jeong H."/>
            <person name="Yim J.H."/>
            <person name="Lee C."/>
            <person name="Choi S.-H."/>
            <person name="Park Y.K."/>
            <person name="Yoon S.H."/>
            <person name="Hur C.-G."/>
            <person name="Kang H.-Y."/>
            <person name="Kim D."/>
            <person name="Lee H.H."/>
            <person name="Park K.H."/>
            <person name="Park S.-H."/>
            <person name="Park H.-S."/>
            <person name="Lee H.K."/>
            <person name="Oh T.K."/>
            <person name="Kim J.F."/>
        </authorList>
    </citation>
    <scope>NUCLEOTIDE SEQUENCE [LARGE SCALE GENOMIC DNA]</scope>
    <source>
        <strain evidence="1 2">KCTC 2396</strain>
    </source>
</reference>
<dbReference type="STRING" id="349521.HCH_05502"/>
<dbReference type="AlphaFoldDB" id="Q2SB10"/>
<keyword evidence="2" id="KW-1185">Reference proteome</keyword>
<organism evidence="1 2">
    <name type="scientific">Hahella chejuensis (strain KCTC 2396)</name>
    <dbReference type="NCBI Taxonomy" id="349521"/>
    <lineage>
        <taxon>Bacteria</taxon>
        <taxon>Pseudomonadati</taxon>
        <taxon>Pseudomonadota</taxon>
        <taxon>Gammaproteobacteria</taxon>
        <taxon>Oceanospirillales</taxon>
        <taxon>Hahellaceae</taxon>
        <taxon>Hahella</taxon>
    </lineage>
</organism>
<gene>
    <name evidence="1" type="ordered locus">HCH_05502</name>
</gene>
<proteinExistence type="predicted"/>
<protein>
    <submittedName>
        <fullName evidence="1">Uncharacterized protein</fullName>
    </submittedName>
</protein>
<dbReference type="KEGG" id="hch:HCH_05502"/>
<name>Q2SB10_HAHCH</name>
<accession>Q2SB10</accession>
<sequence length="32" mass="3811">MNQAFEKKKFSSRIPTIKSIAEWVERRGDQET</sequence>
<evidence type="ECO:0000313" key="2">
    <source>
        <dbReference type="Proteomes" id="UP000000238"/>
    </source>
</evidence>
<dbReference type="HOGENOM" id="CLU_3389716_0_0_6"/>
<dbReference type="EMBL" id="CP000155">
    <property type="protein sequence ID" value="ABC32164.1"/>
    <property type="molecule type" value="Genomic_DNA"/>
</dbReference>